<dbReference type="EMBL" id="JARBHB010000002">
    <property type="protein sequence ID" value="KAJ8893335.1"/>
    <property type="molecule type" value="Genomic_DNA"/>
</dbReference>
<organism evidence="2 3">
    <name type="scientific">Dryococelus australis</name>
    <dbReference type="NCBI Taxonomy" id="614101"/>
    <lineage>
        <taxon>Eukaryota</taxon>
        <taxon>Metazoa</taxon>
        <taxon>Ecdysozoa</taxon>
        <taxon>Arthropoda</taxon>
        <taxon>Hexapoda</taxon>
        <taxon>Insecta</taxon>
        <taxon>Pterygota</taxon>
        <taxon>Neoptera</taxon>
        <taxon>Polyneoptera</taxon>
        <taxon>Phasmatodea</taxon>
        <taxon>Verophasmatodea</taxon>
        <taxon>Anareolatae</taxon>
        <taxon>Phasmatidae</taxon>
        <taxon>Eurycanthinae</taxon>
        <taxon>Dryococelus</taxon>
    </lineage>
</organism>
<keyword evidence="3" id="KW-1185">Reference proteome</keyword>
<comment type="caution">
    <text evidence="2">The sequence shown here is derived from an EMBL/GenBank/DDBJ whole genome shotgun (WGS) entry which is preliminary data.</text>
</comment>
<accession>A0ABQ9IAQ8</accession>
<evidence type="ECO:0000313" key="2">
    <source>
        <dbReference type="EMBL" id="KAJ8893335.1"/>
    </source>
</evidence>
<protein>
    <recommendedName>
        <fullName evidence="4">HNH endonuclease</fullName>
    </recommendedName>
</protein>
<evidence type="ECO:0000313" key="3">
    <source>
        <dbReference type="Proteomes" id="UP001159363"/>
    </source>
</evidence>
<feature type="compositionally biased region" description="Polar residues" evidence="1">
    <location>
        <begin position="94"/>
        <end position="103"/>
    </location>
</feature>
<evidence type="ECO:0000256" key="1">
    <source>
        <dbReference type="SAM" id="MobiDB-lite"/>
    </source>
</evidence>
<feature type="region of interest" description="Disordered" evidence="1">
    <location>
        <begin position="84"/>
        <end position="103"/>
    </location>
</feature>
<name>A0ABQ9IAQ8_9NEOP</name>
<gene>
    <name evidence="2" type="ORF">PR048_005926</name>
</gene>
<dbReference type="Proteomes" id="UP001159363">
    <property type="component" value="Chromosome 2"/>
</dbReference>
<proteinExistence type="predicted"/>
<reference evidence="2 3" key="1">
    <citation type="submission" date="2023-02" db="EMBL/GenBank/DDBJ databases">
        <title>LHISI_Scaffold_Assembly.</title>
        <authorList>
            <person name="Stuart O.P."/>
            <person name="Cleave R."/>
            <person name="Magrath M.J.L."/>
            <person name="Mikheyev A.S."/>
        </authorList>
    </citation>
    <scope>NUCLEOTIDE SEQUENCE [LARGE SCALE GENOMIC DNA]</scope>
    <source>
        <strain evidence="2">Daus_M_001</strain>
        <tissue evidence="2">Leg muscle</tissue>
    </source>
</reference>
<evidence type="ECO:0008006" key="4">
    <source>
        <dbReference type="Google" id="ProtNLM"/>
    </source>
</evidence>
<sequence length="103" mass="12108">MMQPAKQEGVYEVLKFKQGKFKHFYDRSAQKKEAKFQEGGMVDTKMGNEKVWEPDVAKHSEPRSYLVRKDSRGRIVRHNISHLRPSHFKGTGRTVYQSKRTLK</sequence>